<organism evidence="1 2">
    <name type="scientific">Pseudomonas syringae pv. aceris</name>
    <dbReference type="NCBI Taxonomy" id="199198"/>
    <lineage>
        <taxon>Bacteria</taxon>
        <taxon>Pseudomonadati</taxon>
        <taxon>Pseudomonadota</taxon>
        <taxon>Gammaproteobacteria</taxon>
        <taxon>Pseudomonadales</taxon>
        <taxon>Pseudomonadaceae</taxon>
        <taxon>Pseudomonas</taxon>
        <taxon>Pseudomonas syringae</taxon>
    </lineage>
</organism>
<sequence length="38" mass="4424">MLSLNIKWGRGFVAMYLQVSLSEARIECFLREVGDLYD</sequence>
<proteinExistence type="predicted"/>
<reference evidence="1 2" key="1">
    <citation type="submission" date="2015-09" db="EMBL/GenBank/DDBJ databases">
        <title>Genome announcement of multiple Pseudomonas syringae strains.</title>
        <authorList>
            <person name="Thakur S."/>
            <person name="Wang P.W."/>
            <person name="Gong Y."/>
            <person name="Weir B.S."/>
            <person name="Guttman D.S."/>
        </authorList>
    </citation>
    <scope>NUCLEOTIDE SEQUENCE [LARGE SCALE GENOMIC DNA]</scope>
    <source>
        <strain evidence="1 2">ICMP2802</strain>
    </source>
</reference>
<gene>
    <name evidence="1" type="ORF">ALO91_102575</name>
</gene>
<dbReference type="Proteomes" id="UP000050297">
    <property type="component" value="Unassembled WGS sequence"/>
</dbReference>
<name>A0A0L8IWY5_PSESX</name>
<dbReference type="PATRIC" id="fig|199198.5.peg.6223"/>
<evidence type="ECO:0000313" key="2">
    <source>
        <dbReference type="Proteomes" id="UP000050297"/>
    </source>
</evidence>
<comment type="caution">
    <text evidence="1">The sequence shown here is derived from an EMBL/GenBank/DDBJ whole genome shotgun (WGS) entry which is preliminary data.</text>
</comment>
<protein>
    <submittedName>
        <fullName evidence="1">Uncharacterized protein</fullName>
    </submittedName>
</protein>
<dbReference type="EMBL" id="LJPM01000163">
    <property type="protein sequence ID" value="KPW23065.1"/>
    <property type="molecule type" value="Genomic_DNA"/>
</dbReference>
<evidence type="ECO:0000313" key="1">
    <source>
        <dbReference type="EMBL" id="KPW23065.1"/>
    </source>
</evidence>
<dbReference type="AlphaFoldDB" id="A0A0L8IWY5"/>
<accession>A0A0L8IWY5</accession>